<gene>
    <name evidence="2" type="ORF">K875_03973</name>
</gene>
<dbReference type="EMBL" id="JLXW01000010">
    <property type="protein sequence ID" value="KBZ61022.1"/>
    <property type="molecule type" value="Genomic_DNA"/>
</dbReference>
<dbReference type="Proteomes" id="UP000025947">
    <property type="component" value="Unassembled WGS sequence"/>
</dbReference>
<proteinExistence type="predicted"/>
<reference evidence="2 3" key="1">
    <citation type="submission" date="2014-04" db="EMBL/GenBank/DDBJ databases">
        <title>The Genome Sequence of Mycobacterium tuberculosis TKK-01-0051.</title>
        <authorList>
            <consortium name="The Broad Institute Genomics Platform"/>
            <consortium name="The Broad Institute Genome Sequencing Center for Infectious Disease"/>
            <person name="Earl A.M."/>
            <person name="Cohen K."/>
            <person name="Pym A."/>
            <person name="Bishai W."/>
            <person name="Maharaj K."/>
            <person name="Desjardins C."/>
            <person name="Abeel T."/>
            <person name="Young S."/>
            <person name="Zeng Q."/>
            <person name="Gargeya S."/>
            <person name="Abouelleil A."/>
            <person name="Alvarado L."/>
            <person name="Chapman S.B."/>
            <person name="Gainer-Dewar J."/>
            <person name="Goldberg J."/>
            <person name="Griggs A."/>
            <person name="Gujja S."/>
            <person name="Hansen M."/>
            <person name="Howarth C."/>
            <person name="Imamovic A."/>
            <person name="Larimer J."/>
            <person name="Murphy C."/>
            <person name="Naylor J."/>
            <person name="Pearson M."/>
            <person name="Poon T.W."/>
            <person name="Priest M."/>
            <person name="Roberts A."/>
            <person name="Saif S."/>
            <person name="Shea T."/>
            <person name="Sykes S."/>
            <person name="Wortman J."/>
            <person name="Nusbaum C."/>
            <person name="Birren B."/>
        </authorList>
    </citation>
    <scope>NUCLEOTIDE SEQUENCE [LARGE SCALE GENOMIC DNA]</scope>
    <source>
        <strain evidence="2 3">TKK-01-0051</strain>
    </source>
</reference>
<dbReference type="InterPro" id="IPR036388">
    <property type="entry name" value="WH-like_DNA-bd_sf"/>
</dbReference>
<evidence type="ECO:0000259" key="1">
    <source>
        <dbReference type="SMART" id="SM00849"/>
    </source>
</evidence>
<dbReference type="InterPro" id="IPR036866">
    <property type="entry name" value="RibonucZ/Hydroxyglut_hydro"/>
</dbReference>
<dbReference type="PANTHER" id="PTHR23131">
    <property type="entry name" value="ENDORIBONUCLEASE LACTB2"/>
    <property type="match status" value="1"/>
</dbReference>
<dbReference type="InterPro" id="IPR001279">
    <property type="entry name" value="Metallo-B-lactamas"/>
</dbReference>
<dbReference type="InterPro" id="IPR050662">
    <property type="entry name" value="Sec-metab_biosynth-thioest"/>
</dbReference>
<dbReference type="SMART" id="SM00849">
    <property type="entry name" value="Lactamase_B"/>
    <property type="match status" value="1"/>
</dbReference>
<dbReference type="Pfam" id="PF00753">
    <property type="entry name" value="Lactamase_B"/>
    <property type="match status" value="1"/>
</dbReference>
<accession>A0A051TVM5</accession>
<dbReference type="Gene3D" id="1.10.10.10">
    <property type="entry name" value="Winged helix-like DNA-binding domain superfamily/Winged helix DNA-binding domain"/>
    <property type="match status" value="1"/>
</dbReference>
<protein>
    <recommendedName>
        <fullName evidence="1">Metallo-beta-lactamase domain-containing protein</fullName>
    </recommendedName>
</protein>
<name>A0A051TVM5_9MYCO</name>
<evidence type="ECO:0000313" key="3">
    <source>
        <dbReference type="Proteomes" id="UP000025947"/>
    </source>
</evidence>
<evidence type="ECO:0000313" key="2">
    <source>
        <dbReference type="EMBL" id="KBZ61022.1"/>
    </source>
</evidence>
<dbReference type="RefSeq" id="WP_044486419.1">
    <property type="nucleotide sequence ID" value="NZ_KK328284.1"/>
</dbReference>
<dbReference type="Gene3D" id="3.60.15.10">
    <property type="entry name" value="Ribonuclease Z/Hydroxyacylglutathione hydrolase-like"/>
    <property type="match status" value="1"/>
</dbReference>
<comment type="caution">
    <text evidence="2">The sequence shown here is derived from an EMBL/GenBank/DDBJ whole genome shotgun (WGS) entry which is preliminary data.</text>
</comment>
<dbReference type="SUPFAM" id="SSF56281">
    <property type="entry name" value="Metallo-hydrolase/oxidoreductase"/>
    <property type="match status" value="1"/>
</dbReference>
<keyword evidence="3" id="KW-1185">Reference proteome</keyword>
<dbReference type="PATRIC" id="fig|1324261.3.peg.4012"/>
<feature type="domain" description="Metallo-beta-lactamase" evidence="1">
    <location>
        <begin position="32"/>
        <end position="243"/>
    </location>
</feature>
<sequence length="337" mass="36454">MKTADWTRPGAFEVAPNVFRIPLPLPNDGLKTVNVYALVGPDGLVVVDTGWAVQEGRDALAAGLALLGAGLADITRFLVTHVHRDHYTLGLQLRKEFGMPVSLGVGEHETLAATTSPDHHDMALHVSYMRRLGAAGLAEQLRAEAELDDPESWEFPDDWLNGGDVVQVNGRALDAVATPGHTHGHVVFHDSAGALLFAGDHVLPTITPSVGFEGVLYPNPLGDYLGSLEVVRRRDDAMLLPAHGPVRPSVHQRVDELLHHHSIRLAQTAAVVRAGASTAHEVACQLRWTRHERMLSELNPFNQMLAVAETNAHLLLLDAQGVISTSVQDGIEHHQPS</sequence>
<dbReference type="PANTHER" id="PTHR23131:SF4">
    <property type="entry name" value="METALLO-BETA-LACTAMASE SUPERFAMILY POTEIN"/>
    <property type="match status" value="1"/>
</dbReference>
<dbReference type="AlphaFoldDB" id="A0A051TVM5"/>
<organism evidence="2 3">
    <name type="scientific">Mycobacterium [tuberculosis] TKK-01-0051</name>
    <dbReference type="NCBI Taxonomy" id="1324261"/>
    <lineage>
        <taxon>Bacteria</taxon>
        <taxon>Bacillati</taxon>
        <taxon>Actinomycetota</taxon>
        <taxon>Actinomycetes</taxon>
        <taxon>Mycobacteriales</taxon>
        <taxon>Mycobacteriaceae</taxon>
        <taxon>Mycobacterium</taxon>
        <taxon>Mycobacterium avium complex (MAC)</taxon>
    </lineage>
</organism>
<dbReference type="HOGENOM" id="CLU_048478_0_0_11"/>